<dbReference type="Proteomes" id="UP000271087">
    <property type="component" value="Unassembled WGS sequence"/>
</dbReference>
<dbReference type="AlphaFoldDB" id="A0A3P7MQJ2"/>
<reference evidence="1 2" key="1">
    <citation type="submission" date="2018-08" db="EMBL/GenBank/DDBJ databases">
        <authorList>
            <person name="Laetsch R D."/>
            <person name="Stevens L."/>
            <person name="Kumar S."/>
            <person name="Blaxter L. M."/>
        </authorList>
    </citation>
    <scope>NUCLEOTIDE SEQUENCE [LARGE SCALE GENOMIC DNA]</scope>
</reference>
<organism evidence="1 2">
    <name type="scientific">Onchocerca ochengi</name>
    <name type="common">Filarial nematode worm</name>
    <dbReference type="NCBI Taxonomy" id="42157"/>
    <lineage>
        <taxon>Eukaryota</taxon>
        <taxon>Metazoa</taxon>
        <taxon>Ecdysozoa</taxon>
        <taxon>Nematoda</taxon>
        <taxon>Chromadorea</taxon>
        <taxon>Rhabditida</taxon>
        <taxon>Spirurina</taxon>
        <taxon>Spiruromorpha</taxon>
        <taxon>Filarioidea</taxon>
        <taxon>Onchocercidae</taxon>
        <taxon>Onchocerca</taxon>
    </lineage>
</organism>
<gene>
    <name evidence="1" type="ORF">NOO_LOCUS12084</name>
</gene>
<accession>A0A3P7MQJ2</accession>
<evidence type="ECO:0000313" key="1">
    <source>
        <dbReference type="EMBL" id="VDM97995.1"/>
    </source>
</evidence>
<sequence>LPTIIKTENDTMDDSDKRLTMTSDNLVDELVLKTMSEDAENDSNIASTTINNIFRSDTPIVITTDNSEEIRLMIDGHSSMV</sequence>
<evidence type="ECO:0000313" key="2">
    <source>
        <dbReference type="Proteomes" id="UP000271087"/>
    </source>
</evidence>
<dbReference type="EMBL" id="UYRW01009620">
    <property type="protein sequence ID" value="VDM97995.1"/>
    <property type="molecule type" value="Genomic_DNA"/>
</dbReference>
<keyword evidence="2" id="KW-1185">Reference proteome</keyword>
<proteinExistence type="predicted"/>
<name>A0A3P7MQJ2_ONCOC</name>
<feature type="non-terminal residue" evidence="1">
    <location>
        <position position="1"/>
    </location>
</feature>
<protein>
    <submittedName>
        <fullName evidence="1">Uncharacterized protein</fullName>
    </submittedName>
</protein>